<protein>
    <submittedName>
        <fullName evidence="3">Helix-turn-helix transcriptional regulator</fullName>
    </submittedName>
</protein>
<dbReference type="Proteomes" id="UP001222800">
    <property type="component" value="Chromosome"/>
</dbReference>
<dbReference type="SMART" id="SM00530">
    <property type="entry name" value="HTH_XRE"/>
    <property type="match status" value="1"/>
</dbReference>
<reference evidence="3 4" key="1">
    <citation type="submission" date="2023-03" db="EMBL/GenBank/DDBJ databases">
        <title>Complete genome sequence of Tepidibacter sp. SWIR-1, isolated from a deep-sea hydrothermal vent.</title>
        <authorList>
            <person name="Li X."/>
        </authorList>
    </citation>
    <scope>NUCLEOTIDE SEQUENCE [LARGE SCALE GENOMIC DNA]</scope>
    <source>
        <strain evidence="3 4">SWIR-1</strain>
    </source>
</reference>
<evidence type="ECO:0000259" key="2">
    <source>
        <dbReference type="PROSITE" id="PS50943"/>
    </source>
</evidence>
<evidence type="ECO:0000313" key="3">
    <source>
        <dbReference type="EMBL" id="WFD12248.1"/>
    </source>
</evidence>
<name>A0ABY8EH24_9FIRM</name>
<gene>
    <name evidence="3" type="ORF">P4S50_09225</name>
</gene>
<evidence type="ECO:0000256" key="1">
    <source>
        <dbReference type="ARBA" id="ARBA00023125"/>
    </source>
</evidence>
<keyword evidence="1" id="KW-0238">DNA-binding</keyword>
<dbReference type="Pfam" id="PF01381">
    <property type="entry name" value="HTH_3"/>
    <property type="match status" value="1"/>
</dbReference>
<organism evidence="3 4">
    <name type="scientific">Tepidibacter hydrothermalis</name>
    <dbReference type="NCBI Taxonomy" id="3036126"/>
    <lineage>
        <taxon>Bacteria</taxon>
        <taxon>Bacillati</taxon>
        <taxon>Bacillota</taxon>
        <taxon>Clostridia</taxon>
        <taxon>Peptostreptococcales</taxon>
        <taxon>Peptostreptococcaceae</taxon>
        <taxon>Tepidibacter</taxon>
    </lineage>
</organism>
<dbReference type="Gene3D" id="1.10.260.40">
    <property type="entry name" value="lambda repressor-like DNA-binding domains"/>
    <property type="match status" value="1"/>
</dbReference>
<dbReference type="InterPro" id="IPR010982">
    <property type="entry name" value="Lambda_DNA-bd_dom_sf"/>
</dbReference>
<dbReference type="RefSeq" id="WP_277734562.1">
    <property type="nucleotide sequence ID" value="NZ_CP120733.1"/>
</dbReference>
<dbReference type="CDD" id="cd00093">
    <property type="entry name" value="HTH_XRE"/>
    <property type="match status" value="1"/>
</dbReference>
<feature type="domain" description="HTH cro/C1-type" evidence="2">
    <location>
        <begin position="6"/>
        <end position="60"/>
    </location>
</feature>
<dbReference type="EMBL" id="CP120733">
    <property type="protein sequence ID" value="WFD12248.1"/>
    <property type="molecule type" value="Genomic_DNA"/>
</dbReference>
<proteinExistence type="predicted"/>
<dbReference type="PANTHER" id="PTHR46558:SF11">
    <property type="entry name" value="HTH-TYPE TRANSCRIPTIONAL REGULATOR XRE"/>
    <property type="match status" value="1"/>
</dbReference>
<keyword evidence="4" id="KW-1185">Reference proteome</keyword>
<dbReference type="PROSITE" id="PS50943">
    <property type="entry name" value="HTH_CROC1"/>
    <property type="match status" value="1"/>
</dbReference>
<dbReference type="SUPFAM" id="SSF47413">
    <property type="entry name" value="lambda repressor-like DNA-binding domains"/>
    <property type="match status" value="1"/>
</dbReference>
<evidence type="ECO:0000313" key="4">
    <source>
        <dbReference type="Proteomes" id="UP001222800"/>
    </source>
</evidence>
<dbReference type="PANTHER" id="PTHR46558">
    <property type="entry name" value="TRACRIPTIONAL REGULATORY PROTEIN-RELATED-RELATED"/>
    <property type="match status" value="1"/>
</dbReference>
<accession>A0ABY8EH24</accession>
<sequence length="135" mass="15292">MFVANLKMLLKKHNKKQSELASFVGVKPNTVSDWINKGSSPKLDHLCRISEFFNVSLDFLLLGKEISQQSASNISNSAIVQGNHATTLIVRNGETKERELTEQEIELLRIYNGLDIKKQTLLLSAAFKFEEERLD</sequence>
<dbReference type="InterPro" id="IPR001387">
    <property type="entry name" value="Cro/C1-type_HTH"/>
</dbReference>